<dbReference type="PANTHER" id="PTHR43745:SF2">
    <property type="entry name" value="NITROREDUCTASE MJ1384-RELATED"/>
    <property type="match status" value="1"/>
</dbReference>
<dbReference type="InterPro" id="IPR052544">
    <property type="entry name" value="Bacteriocin_Proc_Enz"/>
</dbReference>
<dbReference type="GO" id="GO:0016491">
    <property type="term" value="F:oxidoreductase activity"/>
    <property type="evidence" value="ECO:0007669"/>
    <property type="project" value="InterPro"/>
</dbReference>
<dbReference type="HOGENOM" id="CLU_059362_3_1_2"/>
<organism evidence="2 3">
    <name type="scientific">Pyrobaculum neutrophilum (strain DSM 2338 / JCM 9278 / NBRC 100436 / V24Sta)</name>
    <name type="common">Thermoproteus neutrophilus</name>
    <dbReference type="NCBI Taxonomy" id="444157"/>
    <lineage>
        <taxon>Archaea</taxon>
        <taxon>Thermoproteota</taxon>
        <taxon>Thermoprotei</taxon>
        <taxon>Thermoproteales</taxon>
        <taxon>Thermoproteaceae</taxon>
        <taxon>Pyrobaculum</taxon>
    </lineage>
</organism>
<dbReference type="Pfam" id="PF00881">
    <property type="entry name" value="Nitroreductase"/>
    <property type="match status" value="1"/>
</dbReference>
<dbReference type="EMBL" id="CP001014">
    <property type="protein sequence ID" value="ACB40403.1"/>
    <property type="molecule type" value="Genomic_DNA"/>
</dbReference>
<proteinExistence type="predicted"/>
<name>B1Y9H4_PYRNV</name>
<dbReference type="Proteomes" id="UP000001694">
    <property type="component" value="Chromosome"/>
</dbReference>
<dbReference type="InterPro" id="IPR029479">
    <property type="entry name" value="Nitroreductase"/>
</dbReference>
<dbReference type="InterPro" id="IPR020051">
    <property type="entry name" value="SagB-type_dehydrogenase"/>
</dbReference>
<dbReference type="STRING" id="444157.Tneu_1478"/>
<dbReference type="CDD" id="cd02142">
    <property type="entry name" value="McbC_SagB-like_oxidoreductase"/>
    <property type="match status" value="1"/>
</dbReference>
<dbReference type="InterPro" id="IPR000415">
    <property type="entry name" value="Nitroreductase-like"/>
</dbReference>
<dbReference type="eggNOG" id="arCOG00288">
    <property type="taxonomic scope" value="Archaea"/>
</dbReference>
<dbReference type="Gene3D" id="3.40.109.10">
    <property type="entry name" value="NADH Oxidase"/>
    <property type="match status" value="1"/>
</dbReference>
<gene>
    <name evidence="2" type="ordered locus">Tneu_1478</name>
</gene>
<reference evidence="2" key="1">
    <citation type="submission" date="2008-03" db="EMBL/GenBank/DDBJ databases">
        <title>Complete sequence of Thermoproteus neutrophilus V24Sta.</title>
        <authorList>
            <consortium name="US DOE Joint Genome Institute"/>
            <person name="Copeland A."/>
            <person name="Lucas S."/>
            <person name="Lapidus A."/>
            <person name="Glavina del Rio T."/>
            <person name="Dalin E."/>
            <person name="Tice H."/>
            <person name="Bruce D."/>
            <person name="Goodwin L."/>
            <person name="Pitluck S."/>
            <person name="Sims D."/>
            <person name="Brettin T."/>
            <person name="Detter J.C."/>
            <person name="Han C."/>
            <person name="Kuske C.R."/>
            <person name="Schmutz J."/>
            <person name="Larimer F."/>
            <person name="Land M."/>
            <person name="Hauser L."/>
            <person name="Kyrpides N."/>
            <person name="Mikhailova N."/>
            <person name="Biddle J.F."/>
            <person name="Zhang Z."/>
            <person name="Fitz-Gibbon S.T."/>
            <person name="Lowe T.M."/>
            <person name="Saltikov C."/>
            <person name="House C.H."/>
            <person name="Richardson P."/>
        </authorList>
    </citation>
    <scope>NUCLEOTIDE SEQUENCE [LARGE SCALE GENOMIC DNA]</scope>
    <source>
        <strain evidence="2">V24Sta</strain>
    </source>
</reference>
<evidence type="ECO:0000313" key="2">
    <source>
        <dbReference type="EMBL" id="ACB40403.1"/>
    </source>
</evidence>
<evidence type="ECO:0000259" key="1">
    <source>
        <dbReference type="Pfam" id="PF00881"/>
    </source>
</evidence>
<feature type="domain" description="Nitroreductase" evidence="1">
    <location>
        <begin position="30"/>
        <end position="213"/>
    </location>
</feature>
<dbReference type="AlphaFoldDB" id="B1Y9H4"/>
<keyword evidence="3" id="KW-1185">Reference proteome</keyword>
<dbReference type="KEGG" id="tne:Tneu_1478"/>
<evidence type="ECO:0000313" key="3">
    <source>
        <dbReference type="Proteomes" id="UP000001694"/>
    </source>
</evidence>
<protein>
    <submittedName>
        <fullName evidence="2">Nitroreductase</fullName>
    </submittedName>
</protein>
<dbReference type="PANTHER" id="PTHR43745">
    <property type="entry name" value="NITROREDUCTASE MJ1384-RELATED"/>
    <property type="match status" value="1"/>
</dbReference>
<accession>B1Y9H4</accession>
<dbReference type="NCBIfam" id="TIGR03605">
    <property type="entry name" value="antibiot_sagB"/>
    <property type="match status" value="1"/>
</dbReference>
<sequence>MRKAARGGLYEVLLPFPRLRGSISLEEALANRRSVREFSDDPITLEELGQLLWATYGISEVRHGFRTAPSAGALYPLEIYAVVGERGVAYGGGFLEAGVYHYDVYRHSLVLRRRGDFREALYRAALEQDWVLAAPLSIVIAAVYQRTARVYGERGRVRYVPMDVGHAGQNLYLQAVALGLGTVAVGAFDDGAVAEALGLPPEETPLYIMPVGRPRVPYRLEEEDLRAFYSARRSS</sequence>
<dbReference type="SUPFAM" id="SSF55469">
    <property type="entry name" value="FMN-dependent nitroreductase-like"/>
    <property type="match status" value="1"/>
</dbReference>